<feature type="transmembrane region" description="Helical" evidence="1">
    <location>
        <begin position="190"/>
        <end position="219"/>
    </location>
</feature>
<reference evidence="2" key="2">
    <citation type="submission" date="2021-04" db="EMBL/GenBank/DDBJ databases">
        <authorList>
            <person name="Gilroy R."/>
        </authorList>
    </citation>
    <scope>NUCLEOTIDE SEQUENCE</scope>
    <source>
        <strain evidence="2">ChiGjej1B1-14440</strain>
    </source>
</reference>
<feature type="transmembrane region" description="Helical" evidence="1">
    <location>
        <begin position="15"/>
        <end position="32"/>
    </location>
</feature>
<dbReference type="EMBL" id="DXET01000061">
    <property type="protein sequence ID" value="HIX80828.1"/>
    <property type="molecule type" value="Genomic_DNA"/>
</dbReference>
<dbReference type="PANTHER" id="PTHR37305">
    <property type="entry name" value="INTEGRAL MEMBRANE PROTEIN-RELATED"/>
    <property type="match status" value="1"/>
</dbReference>
<reference evidence="2" key="1">
    <citation type="journal article" date="2021" name="PeerJ">
        <title>Extensive microbial diversity within the chicken gut microbiome revealed by metagenomics and culture.</title>
        <authorList>
            <person name="Gilroy R."/>
            <person name="Ravi A."/>
            <person name="Getino M."/>
            <person name="Pursley I."/>
            <person name="Horton D.L."/>
            <person name="Alikhan N.F."/>
            <person name="Baker D."/>
            <person name="Gharbi K."/>
            <person name="Hall N."/>
            <person name="Watson M."/>
            <person name="Adriaenssens E.M."/>
            <person name="Foster-Nyarko E."/>
            <person name="Jarju S."/>
            <person name="Secka A."/>
            <person name="Antonio M."/>
            <person name="Oren A."/>
            <person name="Chaudhuri R.R."/>
            <person name="La Ragione R."/>
            <person name="Hildebrand F."/>
            <person name="Pallen M.J."/>
        </authorList>
    </citation>
    <scope>NUCLEOTIDE SEQUENCE</scope>
    <source>
        <strain evidence="2">ChiGjej1B1-14440</strain>
    </source>
</reference>
<dbReference type="Proteomes" id="UP000886724">
    <property type="component" value="Unassembled WGS sequence"/>
</dbReference>
<keyword evidence="1" id="KW-1133">Transmembrane helix</keyword>
<keyword evidence="1" id="KW-0472">Membrane</keyword>
<evidence type="ECO:0000313" key="3">
    <source>
        <dbReference type="Proteomes" id="UP000886724"/>
    </source>
</evidence>
<accession>A0A9D1XJX5</accession>
<protein>
    <recommendedName>
        <fullName evidence="4">ABC-2 family transporter protein</fullName>
    </recommendedName>
</protein>
<feature type="transmembrane region" description="Helical" evidence="1">
    <location>
        <begin position="239"/>
        <end position="263"/>
    </location>
</feature>
<gene>
    <name evidence="2" type="ORF">H9980_02510</name>
</gene>
<proteinExistence type="predicted"/>
<organism evidence="2 3">
    <name type="scientific">Candidatus Erysipelatoclostridium merdavium</name>
    <dbReference type="NCBI Taxonomy" id="2838566"/>
    <lineage>
        <taxon>Bacteria</taxon>
        <taxon>Bacillati</taxon>
        <taxon>Bacillota</taxon>
        <taxon>Erysipelotrichia</taxon>
        <taxon>Erysipelotrichales</taxon>
        <taxon>Erysipelotrichales incertae sedis</taxon>
    </lineage>
</organism>
<dbReference type="PANTHER" id="PTHR37305:SF1">
    <property type="entry name" value="MEMBRANE PROTEIN"/>
    <property type="match status" value="1"/>
</dbReference>
<comment type="caution">
    <text evidence="2">The sequence shown here is derived from an EMBL/GenBank/DDBJ whole genome shotgun (WGS) entry which is preliminary data.</text>
</comment>
<name>A0A9D1XJX5_9FIRM</name>
<keyword evidence="1" id="KW-0812">Transmembrane</keyword>
<feature type="transmembrane region" description="Helical" evidence="1">
    <location>
        <begin position="148"/>
        <end position="169"/>
    </location>
</feature>
<evidence type="ECO:0000313" key="2">
    <source>
        <dbReference type="EMBL" id="HIX80828.1"/>
    </source>
</evidence>
<sequence length="346" mass="40329">MKKLIKFELIQRKKYLIIIALMIIITSWYLIMMNDFEQVSLNYLTSSYEIEQIENDDEFYEIARDFYRARKNNDSNLYLETKIKENEYYLSNHTVGSNETRQYYQNENSFNQYLIENNIDTMNMINTSYNKLASINGVSSIYQATSNIILILMPLITLLISCLVFYLKPVTYNYYMTLPYPKNRLLQSKWITAFIINIVILLSTVITAFIIGTIIGGVGDFRYPIVTNYLNINDTSQTIISFYLYLPLVLIVAAVKIAFYTTLGMLFIYIVKNKWISLLISGFIGIVPAVYFLSLDYTYHSNLIPFVFDNSHALITYGYSPLTLVSYFIGIIILGYFCIYISKKLF</sequence>
<evidence type="ECO:0000256" key="1">
    <source>
        <dbReference type="SAM" id="Phobius"/>
    </source>
</evidence>
<dbReference type="AlphaFoldDB" id="A0A9D1XJX5"/>
<evidence type="ECO:0008006" key="4">
    <source>
        <dbReference type="Google" id="ProtNLM"/>
    </source>
</evidence>
<feature type="transmembrane region" description="Helical" evidence="1">
    <location>
        <begin position="314"/>
        <end position="341"/>
    </location>
</feature>
<feature type="transmembrane region" description="Helical" evidence="1">
    <location>
        <begin position="275"/>
        <end position="294"/>
    </location>
</feature>